<sequence length="30" mass="3313">MNTATLKVRLSEELKNAVAQAARDNKFGHV</sequence>
<protein>
    <submittedName>
        <fullName evidence="1">Uncharacterized protein</fullName>
    </submittedName>
</protein>
<evidence type="ECO:0000313" key="1">
    <source>
        <dbReference type="EMBL" id="RKS66943.1"/>
    </source>
</evidence>
<proteinExistence type="predicted"/>
<keyword evidence="2" id="KW-1185">Reference proteome</keyword>
<organism evidence="1 2">
    <name type="scientific">Photorhabdus asymbiotica</name>
    <dbReference type="NCBI Taxonomy" id="291112"/>
    <lineage>
        <taxon>Bacteria</taxon>
        <taxon>Pseudomonadati</taxon>
        <taxon>Pseudomonadota</taxon>
        <taxon>Gammaproteobacteria</taxon>
        <taxon>Enterobacterales</taxon>
        <taxon>Morganellaceae</taxon>
        <taxon>Photorhabdus</taxon>
    </lineage>
</organism>
<reference evidence="1 2" key="1">
    <citation type="submission" date="2018-10" db="EMBL/GenBank/DDBJ databases">
        <title>Genomic Encyclopedia of Archaeal and Bacterial Type Strains, Phase II (KMG-II): from individual species to whole genera.</title>
        <authorList>
            <person name="Goeker M."/>
        </authorList>
    </citation>
    <scope>NUCLEOTIDE SEQUENCE [LARGE SCALE GENOMIC DNA]</scope>
    <source>
        <strain evidence="1 2">DSM 15149</strain>
    </source>
</reference>
<accession>A0ABX9SU07</accession>
<evidence type="ECO:0000313" key="2">
    <source>
        <dbReference type="Proteomes" id="UP000280955"/>
    </source>
</evidence>
<comment type="caution">
    <text evidence="1">The sequence shown here is derived from an EMBL/GenBank/DDBJ whole genome shotgun (WGS) entry which is preliminary data.</text>
</comment>
<dbReference type="EMBL" id="RBLJ01000001">
    <property type="protein sequence ID" value="RKS66943.1"/>
    <property type="molecule type" value="Genomic_DNA"/>
</dbReference>
<dbReference type="Proteomes" id="UP000280955">
    <property type="component" value="Unassembled WGS sequence"/>
</dbReference>
<gene>
    <name evidence="1" type="ORF">BDD30_1293</name>
</gene>
<name>A0ABX9SU07_9GAMM</name>